<dbReference type="Gene3D" id="1.10.10.10">
    <property type="entry name" value="Winged helix-like DNA-binding domain superfamily/Winged helix DNA-binding domain"/>
    <property type="match status" value="1"/>
</dbReference>
<dbReference type="Proteomes" id="UP000239709">
    <property type="component" value="Chromosome"/>
</dbReference>
<dbReference type="PANTHER" id="PTHR33164">
    <property type="entry name" value="TRANSCRIPTIONAL REGULATOR, MARR FAMILY"/>
    <property type="match status" value="1"/>
</dbReference>
<dbReference type="GO" id="GO:0003677">
    <property type="term" value="F:DNA binding"/>
    <property type="evidence" value="ECO:0007669"/>
    <property type="project" value="UniProtKB-KW"/>
</dbReference>
<dbReference type="GO" id="GO:0003700">
    <property type="term" value="F:DNA-binding transcription factor activity"/>
    <property type="evidence" value="ECO:0007669"/>
    <property type="project" value="InterPro"/>
</dbReference>
<dbReference type="InterPro" id="IPR036388">
    <property type="entry name" value="WH-like_DNA-bd_sf"/>
</dbReference>
<name>A0A2S0MFU1_9BURK</name>
<dbReference type="GO" id="GO:0006950">
    <property type="term" value="P:response to stress"/>
    <property type="evidence" value="ECO:0007669"/>
    <property type="project" value="TreeGrafter"/>
</dbReference>
<dbReference type="SUPFAM" id="SSF46785">
    <property type="entry name" value="Winged helix' DNA-binding domain"/>
    <property type="match status" value="1"/>
</dbReference>
<dbReference type="PANTHER" id="PTHR33164:SF95">
    <property type="entry name" value="TRANSCRIPTIONAL REGULATOR"/>
    <property type="match status" value="1"/>
</dbReference>
<dbReference type="InterPro" id="IPR036390">
    <property type="entry name" value="WH_DNA-bd_sf"/>
</dbReference>
<dbReference type="EMBL" id="CP027666">
    <property type="protein sequence ID" value="AVO34583.1"/>
    <property type="molecule type" value="Genomic_DNA"/>
</dbReference>
<dbReference type="PRINTS" id="PR00598">
    <property type="entry name" value="HTHMARR"/>
</dbReference>
<keyword evidence="3" id="KW-0804">Transcription</keyword>
<dbReference type="RefSeq" id="WP_106703135.1">
    <property type="nucleotide sequence ID" value="NZ_CP027666.1"/>
</dbReference>
<dbReference type="AlphaFoldDB" id="A0A2S0MFU1"/>
<dbReference type="InterPro" id="IPR000835">
    <property type="entry name" value="HTH_MarR-typ"/>
</dbReference>
<dbReference type="PROSITE" id="PS01117">
    <property type="entry name" value="HTH_MARR_1"/>
    <property type="match status" value="1"/>
</dbReference>
<dbReference type="InterPro" id="IPR039422">
    <property type="entry name" value="MarR/SlyA-like"/>
</dbReference>
<evidence type="ECO:0000259" key="4">
    <source>
        <dbReference type="PROSITE" id="PS50995"/>
    </source>
</evidence>
<sequence length="149" mass="16106">MQPDAFVLEQAPGYLIRRAHQISVAVFAEHTVCFDATPMQFAVLSVLSDAPGVDQITLAQRAAFDAATIGSVVGRLITKGWVHRQPAERDRRRKLLWLTPEGEQALAGIAALMPDVQARVLGGLDAAERQQLRALLAKLVAHHGSAPPD</sequence>
<keyword evidence="6" id="KW-1185">Reference proteome</keyword>
<gene>
    <name evidence="5" type="ORF">C6570_10360</name>
</gene>
<evidence type="ECO:0000256" key="2">
    <source>
        <dbReference type="ARBA" id="ARBA00023125"/>
    </source>
</evidence>
<dbReference type="PROSITE" id="PS50995">
    <property type="entry name" value="HTH_MARR_2"/>
    <property type="match status" value="1"/>
</dbReference>
<feature type="domain" description="HTH marR-type" evidence="4">
    <location>
        <begin position="1"/>
        <end position="141"/>
    </location>
</feature>
<keyword evidence="2" id="KW-0238">DNA-binding</keyword>
<dbReference type="KEGG" id="otk:C6570_10360"/>
<evidence type="ECO:0000256" key="3">
    <source>
        <dbReference type="ARBA" id="ARBA00023163"/>
    </source>
</evidence>
<reference evidence="5 6" key="1">
    <citation type="submission" date="2018-03" db="EMBL/GenBank/DDBJ databases">
        <title>Genome sequencing of Ottowia sp.</title>
        <authorList>
            <person name="Kim S.-J."/>
            <person name="Heo J."/>
            <person name="Kwon S.-W."/>
        </authorList>
    </citation>
    <scope>NUCLEOTIDE SEQUENCE [LARGE SCALE GENOMIC DNA]</scope>
    <source>
        <strain evidence="5 6">KADR8-3</strain>
    </source>
</reference>
<dbReference type="Pfam" id="PF12802">
    <property type="entry name" value="MarR_2"/>
    <property type="match status" value="1"/>
</dbReference>
<evidence type="ECO:0000256" key="1">
    <source>
        <dbReference type="ARBA" id="ARBA00023015"/>
    </source>
</evidence>
<dbReference type="SMART" id="SM00347">
    <property type="entry name" value="HTH_MARR"/>
    <property type="match status" value="1"/>
</dbReference>
<protein>
    <submittedName>
        <fullName evidence="5">MarR family transcriptional regulator</fullName>
    </submittedName>
</protein>
<keyword evidence="1" id="KW-0805">Transcription regulation</keyword>
<evidence type="ECO:0000313" key="5">
    <source>
        <dbReference type="EMBL" id="AVO34583.1"/>
    </source>
</evidence>
<evidence type="ECO:0000313" key="6">
    <source>
        <dbReference type="Proteomes" id="UP000239709"/>
    </source>
</evidence>
<accession>A0A2S0MFU1</accession>
<dbReference type="OrthoDB" id="4549026at2"/>
<proteinExistence type="predicted"/>
<dbReference type="InterPro" id="IPR023187">
    <property type="entry name" value="Tscrpt_reg_MarR-type_CS"/>
</dbReference>
<organism evidence="5 6">
    <name type="scientific">Ottowia oryzae</name>
    <dbReference type="NCBI Taxonomy" id="2109914"/>
    <lineage>
        <taxon>Bacteria</taxon>
        <taxon>Pseudomonadati</taxon>
        <taxon>Pseudomonadota</taxon>
        <taxon>Betaproteobacteria</taxon>
        <taxon>Burkholderiales</taxon>
        <taxon>Comamonadaceae</taxon>
        <taxon>Ottowia</taxon>
    </lineage>
</organism>